<protein>
    <submittedName>
        <fullName evidence="1">Uncharacterized protein</fullName>
    </submittedName>
</protein>
<organism evidence="1 2">
    <name type="scientific">Thiothrix lacustris</name>
    <dbReference type="NCBI Taxonomy" id="525917"/>
    <lineage>
        <taxon>Bacteria</taxon>
        <taxon>Pseudomonadati</taxon>
        <taxon>Pseudomonadota</taxon>
        <taxon>Gammaproteobacteria</taxon>
        <taxon>Thiotrichales</taxon>
        <taxon>Thiotrichaceae</taxon>
        <taxon>Thiothrix</taxon>
    </lineage>
</organism>
<dbReference type="Proteomes" id="UP000192491">
    <property type="component" value="Unassembled WGS sequence"/>
</dbReference>
<sequence length="129" mass="14852">MKLNSNTTFVRLDPASRLQKDVMEAFKYPTQKHKNLQAPHAELMQPPGRSAAHSYTSLTGEIISVDSLDWLEDGWYWLEDDYCWESDEDDDGFFFTGDKYPCSRYSIGVDENGDGLSVWLNDDMQEVEV</sequence>
<proteinExistence type="predicted"/>
<comment type="caution">
    <text evidence="1">The sequence shown here is derived from an EMBL/GenBank/DDBJ whole genome shotgun (WGS) entry which is preliminary data.</text>
</comment>
<dbReference type="AlphaFoldDB" id="A0A1Y1QWU3"/>
<gene>
    <name evidence="1" type="ORF">BWK73_05815</name>
</gene>
<name>A0A1Y1QWU3_9GAMM</name>
<accession>A0A1Y1QWU3</accession>
<dbReference type="EMBL" id="MTEJ01000011">
    <property type="protein sequence ID" value="OQX15724.1"/>
    <property type="molecule type" value="Genomic_DNA"/>
</dbReference>
<reference evidence="1 2" key="1">
    <citation type="submission" date="2017-01" db="EMBL/GenBank/DDBJ databases">
        <title>Novel large sulfur bacteria in the metagenomes of groundwater-fed chemosynthetic microbial mats in the Lake Huron basin.</title>
        <authorList>
            <person name="Sharrar A.M."/>
            <person name="Flood B.E."/>
            <person name="Bailey J.V."/>
            <person name="Jones D.S."/>
            <person name="Biddanda B."/>
            <person name="Ruberg S.A."/>
            <person name="Marcus D.N."/>
            <person name="Dick G.J."/>
        </authorList>
    </citation>
    <scope>NUCLEOTIDE SEQUENCE [LARGE SCALE GENOMIC DNA]</scope>
    <source>
        <strain evidence="1">A8</strain>
    </source>
</reference>
<evidence type="ECO:0000313" key="2">
    <source>
        <dbReference type="Proteomes" id="UP000192491"/>
    </source>
</evidence>
<evidence type="ECO:0000313" key="1">
    <source>
        <dbReference type="EMBL" id="OQX15724.1"/>
    </source>
</evidence>